<feature type="compositionally biased region" description="Polar residues" evidence="5">
    <location>
        <begin position="519"/>
        <end position="528"/>
    </location>
</feature>
<dbReference type="EMBL" id="JAPDMQ010000258">
    <property type="protein sequence ID" value="KAK0528933.1"/>
    <property type="molecule type" value="Genomic_DNA"/>
</dbReference>
<evidence type="ECO:0000256" key="1">
    <source>
        <dbReference type="ARBA" id="ARBA00004141"/>
    </source>
</evidence>
<dbReference type="Proteomes" id="UP001176521">
    <property type="component" value="Unassembled WGS sequence"/>
</dbReference>
<evidence type="ECO:0000313" key="8">
    <source>
        <dbReference type="EMBL" id="KAK0528933.1"/>
    </source>
</evidence>
<dbReference type="PROSITE" id="PS50850">
    <property type="entry name" value="MFS"/>
    <property type="match status" value="1"/>
</dbReference>
<evidence type="ECO:0000256" key="6">
    <source>
        <dbReference type="SAM" id="Phobius"/>
    </source>
</evidence>
<evidence type="ECO:0000256" key="3">
    <source>
        <dbReference type="ARBA" id="ARBA00022989"/>
    </source>
</evidence>
<gene>
    <name evidence="8" type="primary">GIT2_1</name>
    <name evidence="8" type="ORF">OC842_004394</name>
</gene>
<feature type="region of interest" description="Disordered" evidence="5">
    <location>
        <begin position="519"/>
        <end position="545"/>
    </location>
</feature>
<dbReference type="InterPro" id="IPR005828">
    <property type="entry name" value="MFS_sugar_transport-like"/>
</dbReference>
<feature type="transmembrane region" description="Helical" evidence="6">
    <location>
        <begin position="285"/>
        <end position="307"/>
    </location>
</feature>
<evidence type="ECO:0000259" key="7">
    <source>
        <dbReference type="PROSITE" id="PS50850"/>
    </source>
</evidence>
<feature type="transmembrane region" description="Helical" evidence="6">
    <location>
        <begin position="430"/>
        <end position="449"/>
    </location>
</feature>
<organism evidence="8 9">
    <name type="scientific">Tilletia horrida</name>
    <dbReference type="NCBI Taxonomy" id="155126"/>
    <lineage>
        <taxon>Eukaryota</taxon>
        <taxon>Fungi</taxon>
        <taxon>Dikarya</taxon>
        <taxon>Basidiomycota</taxon>
        <taxon>Ustilaginomycotina</taxon>
        <taxon>Exobasidiomycetes</taxon>
        <taxon>Tilletiales</taxon>
        <taxon>Tilletiaceae</taxon>
        <taxon>Tilletia</taxon>
    </lineage>
</organism>
<keyword evidence="3 6" id="KW-1133">Transmembrane helix</keyword>
<protein>
    <submittedName>
        <fullName evidence="8">Glycerophosphoinositol permease</fullName>
    </submittedName>
</protein>
<feature type="transmembrane region" description="Helical" evidence="6">
    <location>
        <begin position="150"/>
        <end position="175"/>
    </location>
</feature>
<dbReference type="PANTHER" id="PTHR23508">
    <property type="entry name" value="CARBOXYLIC ACID TRANSPORTER PROTEIN HOMOLOG"/>
    <property type="match status" value="1"/>
</dbReference>
<dbReference type="GO" id="GO:0005886">
    <property type="term" value="C:plasma membrane"/>
    <property type="evidence" value="ECO:0007669"/>
    <property type="project" value="TreeGrafter"/>
</dbReference>
<dbReference type="Gene3D" id="1.20.1250.20">
    <property type="entry name" value="MFS general substrate transporter like domains"/>
    <property type="match status" value="1"/>
</dbReference>
<dbReference type="SUPFAM" id="SSF103473">
    <property type="entry name" value="MFS general substrate transporter"/>
    <property type="match status" value="1"/>
</dbReference>
<accession>A0AAN6JK65</accession>
<evidence type="ECO:0000256" key="4">
    <source>
        <dbReference type="ARBA" id="ARBA00023136"/>
    </source>
</evidence>
<comment type="subcellular location">
    <subcellularLocation>
        <location evidence="1">Membrane</location>
        <topology evidence="1">Multi-pass membrane protein</topology>
    </subcellularLocation>
</comment>
<reference evidence="8" key="1">
    <citation type="journal article" date="2023" name="PhytoFront">
        <title>Draft Genome Resources of Seven Strains of Tilletia horrida, Causal Agent of Kernel Smut of Rice.</title>
        <authorList>
            <person name="Khanal S."/>
            <person name="Antony Babu S."/>
            <person name="Zhou X.G."/>
        </authorList>
    </citation>
    <scope>NUCLEOTIDE SEQUENCE</scope>
    <source>
        <strain evidence="8">TX3</strain>
    </source>
</reference>
<feature type="transmembrane region" description="Helical" evidence="6">
    <location>
        <begin position="214"/>
        <end position="239"/>
    </location>
</feature>
<name>A0AAN6JK65_9BASI</name>
<comment type="caution">
    <text evidence="8">The sequence shown here is derived from an EMBL/GenBank/DDBJ whole genome shotgun (WGS) entry which is preliminary data.</text>
</comment>
<feature type="transmembrane region" description="Helical" evidence="6">
    <location>
        <begin position="391"/>
        <end position="409"/>
    </location>
</feature>
<feature type="transmembrane region" description="Helical" evidence="6">
    <location>
        <begin position="88"/>
        <end position="107"/>
    </location>
</feature>
<feature type="transmembrane region" description="Helical" evidence="6">
    <location>
        <begin position="245"/>
        <end position="264"/>
    </location>
</feature>
<evidence type="ECO:0000256" key="2">
    <source>
        <dbReference type="ARBA" id="ARBA00022692"/>
    </source>
</evidence>
<proteinExistence type="predicted"/>
<feature type="transmembrane region" description="Helical" evidence="6">
    <location>
        <begin position="469"/>
        <end position="489"/>
    </location>
</feature>
<evidence type="ECO:0000313" key="9">
    <source>
        <dbReference type="Proteomes" id="UP001176521"/>
    </source>
</evidence>
<feature type="transmembrane region" description="Helical" evidence="6">
    <location>
        <begin position="119"/>
        <end position="138"/>
    </location>
</feature>
<dbReference type="Pfam" id="PF00083">
    <property type="entry name" value="Sugar_tr"/>
    <property type="match status" value="2"/>
</dbReference>
<dbReference type="PANTHER" id="PTHR23508:SF10">
    <property type="entry name" value="CARBOXYLIC ACID TRANSPORTER PROTEIN HOMOLOG"/>
    <property type="match status" value="1"/>
</dbReference>
<feature type="transmembrane region" description="Helical" evidence="6">
    <location>
        <begin position="336"/>
        <end position="355"/>
    </location>
</feature>
<dbReference type="GO" id="GO:0046943">
    <property type="term" value="F:carboxylic acid transmembrane transporter activity"/>
    <property type="evidence" value="ECO:0007669"/>
    <property type="project" value="TreeGrafter"/>
</dbReference>
<keyword evidence="2 6" id="KW-0812">Transmembrane</keyword>
<sequence>MADDKVFTPTKEDAIEVPTLAQNGTTALEARDNEKPQQGLGKVASIFACGAALFSDGYVNAITGPVGSILKRLYKDENPDRFTHFKKLFSSLGFAGTVLGMLVWGVLSDRVGRKSGMIFASIWLALFSVLSAGAWGAGGSVDGLFACRTYFSAVYAIRLGLTRLLTFILITVIAYRFIQGIAIGAEYPAGSVACSENTEAPGVNKKRQQMYFSLATNTMIDWGFVVAYFVPLLLIWIFGMNHLTLVWRLSLGLGAIPPLTLLYFRTKMEEPIHYRKSSIKFSQMPWWLIVKRYWVRLAAISIAWFVYDFVSYPAGGYADYIVGQVLPADASFQANLGWGVVINLFYIPGTLIGVLVNDRLGPKNTMIVGLLLQAVIGFGLSAGYSGLKNHIAGFAILYGLFLSAGEFGAGNNLGLLASKAAGPTAVRGTFYGIAAAIGKIGAFVGTYVYTPISNSLAHGDESADIYTTGPFYIGSGLAVVSALVIYFGVPNIGEDSMLKEDEEFRRYLEANGYDTSLMGTENFSTPSLESPAASVGPALEEEKHL</sequence>
<keyword evidence="4 6" id="KW-0472">Membrane</keyword>
<dbReference type="InterPro" id="IPR036259">
    <property type="entry name" value="MFS_trans_sf"/>
</dbReference>
<feature type="domain" description="Major facilitator superfamily (MFS) profile" evidence="7">
    <location>
        <begin position="45"/>
        <end position="493"/>
    </location>
</feature>
<feature type="transmembrane region" description="Helical" evidence="6">
    <location>
        <begin position="367"/>
        <end position="385"/>
    </location>
</feature>
<keyword evidence="9" id="KW-1185">Reference proteome</keyword>
<evidence type="ECO:0000256" key="5">
    <source>
        <dbReference type="SAM" id="MobiDB-lite"/>
    </source>
</evidence>
<dbReference type="AlphaFoldDB" id="A0AAN6JK65"/>
<dbReference type="InterPro" id="IPR020846">
    <property type="entry name" value="MFS_dom"/>
</dbReference>